<dbReference type="InterPro" id="IPR014813">
    <property type="entry name" value="Gnl3_N_dom"/>
</dbReference>
<evidence type="ECO:0000256" key="4">
    <source>
        <dbReference type="ARBA" id="ARBA00023242"/>
    </source>
</evidence>
<keyword evidence="9" id="KW-1185">Reference proteome</keyword>
<dbReference type="Pfam" id="PF01926">
    <property type="entry name" value="MMR_HSR1"/>
    <property type="match status" value="1"/>
</dbReference>
<dbReference type="SUPFAM" id="SSF52540">
    <property type="entry name" value="P-loop containing nucleoside triphosphate hydrolases"/>
    <property type="match status" value="1"/>
</dbReference>
<dbReference type="PANTHER" id="PTHR11089:SF30">
    <property type="entry name" value="GUANINE NUCLEOTIDE-BINDING PROTEIN-LIKE 3 HOMOLOG"/>
    <property type="match status" value="1"/>
</dbReference>
<evidence type="ECO:0008006" key="10">
    <source>
        <dbReference type="Google" id="ProtNLM"/>
    </source>
</evidence>
<feature type="region of interest" description="Disordered" evidence="5">
    <location>
        <begin position="516"/>
        <end position="690"/>
    </location>
</feature>
<organism evidence="8 9">
    <name type="scientific">Hohenbuehelia grisea</name>
    <dbReference type="NCBI Taxonomy" id="104357"/>
    <lineage>
        <taxon>Eukaryota</taxon>
        <taxon>Fungi</taxon>
        <taxon>Dikarya</taxon>
        <taxon>Basidiomycota</taxon>
        <taxon>Agaricomycotina</taxon>
        <taxon>Agaricomycetes</taxon>
        <taxon>Agaricomycetidae</taxon>
        <taxon>Agaricales</taxon>
        <taxon>Pleurotineae</taxon>
        <taxon>Pleurotaceae</taxon>
        <taxon>Hohenbuehelia</taxon>
    </lineage>
</organism>
<gene>
    <name evidence="8" type="ORF">HGRIS_008276</name>
</gene>
<name>A0ABR3J7X2_9AGAR</name>
<evidence type="ECO:0000313" key="8">
    <source>
        <dbReference type="EMBL" id="KAL0951598.1"/>
    </source>
</evidence>
<dbReference type="Proteomes" id="UP001556367">
    <property type="component" value="Unassembled WGS sequence"/>
</dbReference>
<dbReference type="InterPro" id="IPR006073">
    <property type="entry name" value="GTP-bd"/>
</dbReference>
<feature type="region of interest" description="Disordered" evidence="5">
    <location>
        <begin position="125"/>
        <end position="146"/>
    </location>
</feature>
<dbReference type="InterPro" id="IPR050755">
    <property type="entry name" value="TRAFAC_YlqF/YawG_RiboMat"/>
</dbReference>
<sequence>MPRIRKKTSNRASTNDRRKLATKVREGKKKKAKAAKKNPQWKSKHKKDPGIPNDFPYKDQILAEVAEQRRQAAEEKQRRKDEKSAARSKGSELEEQVTSDAEVSMKEVTADNIASLAAKHLSRAQTKTAAQASSSGAKEDLSDNEDETPLLLDHELPDLASVIDSADAMVYVLDARDPLSFRSEHLEQLAAGKPEKRVLFILNKIDTCPREVVSAWANYLRNQHPTLLFRAASAFLPEGPEALAQQSKGKAKASARHDNAIGADAVLECLKTWAAEKQGDEPLAVAVLGLTNSGKSAFINSLLRRATLPVYTLATSSRGPSTTEYASRVVLGSDNESTVKAIHLIDTPGLSWQSSADSDDSEGVDDSAVVRSKDILLRCKGRIDKLKDPLPVVAHIVARASTEDLMLQYNLPAFIKGSVESFLSGVARSQQLVKKHGALDLTGAGRLVLRDWNIGKLPRYTTPPRTEESVSASPSSFASLYAKDDEILSTIPTKKEMRVARGLVKLEAGTIEKRQAALDDPWAVEESEDEDSDDDVDGLAEGDEGMGDEEAVEEALSEQEDEGDASEVEEPSAPVRSAKSKSKRKRSNPDESDNEDAAVKAPPRPAKRVAFSVEKSSKKASTQKPDVALSKKSIRAAKTDKASTKKKSVPSDSDTSPSKAASSPKSKSALKATSGPKPPAAKAKKSGAVAPGEEAYDFGKFF</sequence>
<protein>
    <recommendedName>
        <fullName evidence="10">CP-type G domain-containing protein</fullName>
    </recommendedName>
</protein>
<keyword evidence="2" id="KW-0547">Nucleotide-binding</keyword>
<keyword evidence="4" id="KW-0539">Nucleus</keyword>
<comment type="subcellular location">
    <subcellularLocation>
        <location evidence="1">Nucleus</location>
    </subcellularLocation>
</comment>
<keyword evidence="3" id="KW-0342">GTP-binding</keyword>
<feature type="domain" description="G" evidence="6">
    <location>
        <begin position="285"/>
        <end position="371"/>
    </location>
</feature>
<feature type="compositionally biased region" description="Acidic residues" evidence="5">
    <location>
        <begin position="522"/>
        <end position="570"/>
    </location>
</feature>
<feature type="compositionally biased region" description="Basic residues" evidence="5">
    <location>
        <begin position="26"/>
        <end position="36"/>
    </location>
</feature>
<feature type="region of interest" description="Disordered" evidence="5">
    <location>
        <begin position="1"/>
        <end position="103"/>
    </location>
</feature>
<accession>A0ABR3J7X2</accession>
<dbReference type="Pfam" id="PF08701">
    <property type="entry name" value="GN3L_Grn1"/>
    <property type="match status" value="1"/>
</dbReference>
<evidence type="ECO:0000256" key="1">
    <source>
        <dbReference type="ARBA" id="ARBA00004123"/>
    </source>
</evidence>
<reference evidence="9" key="1">
    <citation type="submission" date="2024-06" db="EMBL/GenBank/DDBJ databases">
        <title>Multi-omics analyses provide insights into the biosynthesis of the anticancer antibiotic pleurotin in Hohenbuehelia grisea.</title>
        <authorList>
            <person name="Weaver J.A."/>
            <person name="Alberti F."/>
        </authorList>
    </citation>
    <scope>NUCLEOTIDE SEQUENCE [LARGE SCALE GENOMIC DNA]</scope>
    <source>
        <strain evidence="9">T-177</strain>
    </source>
</reference>
<proteinExistence type="predicted"/>
<evidence type="ECO:0000313" key="9">
    <source>
        <dbReference type="Proteomes" id="UP001556367"/>
    </source>
</evidence>
<evidence type="ECO:0000256" key="5">
    <source>
        <dbReference type="SAM" id="MobiDB-lite"/>
    </source>
</evidence>
<feature type="domain" description="Guanine nucleotide-binding protein-like 3 N-terminal" evidence="7">
    <location>
        <begin position="15"/>
        <end position="89"/>
    </location>
</feature>
<feature type="compositionally biased region" description="Low complexity" evidence="5">
    <location>
        <begin position="651"/>
        <end position="675"/>
    </location>
</feature>
<dbReference type="EMBL" id="JASNQZ010000011">
    <property type="protein sequence ID" value="KAL0951598.1"/>
    <property type="molecule type" value="Genomic_DNA"/>
</dbReference>
<feature type="compositionally biased region" description="Low complexity" evidence="5">
    <location>
        <begin position="125"/>
        <end position="136"/>
    </location>
</feature>
<evidence type="ECO:0000256" key="2">
    <source>
        <dbReference type="ARBA" id="ARBA00022741"/>
    </source>
</evidence>
<dbReference type="PANTHER" id="PTHR11089">
    <property type="entry name" value="GTP-BINDING PROTEIN-RELATED"/>
    <property type="match status" value="1"/>
</dbReference>
<dbReference type="Gene3D" id="3.40.50.300">
    <property type="entry name" value="P-loop containing nucleotide triphosphate hydrolases"/>
    <property type="match status" value="1"/>
</dbReference>
<evidence type="ECO:0000259" key="7">
    <source>
        <dbReference type="Pfam" id="PF08701"/>
    </source>
</evidence>
<evidence type="ECO:0000259" key="6">
    <source>
        <dbReference type="Pfam" id="PF01926"/>
    </source>
</evidence>
<feature type="compositionally biased region" description="Basic and acidic residues" evidence="5">
    <location>
        <begin position="14"/>
        <end position="25"/>
    </location>
</feature>
<dbReference type="InterPro" id="IPR027417">
    <property type="entry name" value="P-loop_NTPase"/>
</dbReference>
<comment type="caution">
    <text evidence="8">The sequence shown here is derived from an EMBL/GenBank/DDBJ whole genome shotgun (WGS) entry which is preliminary data.</text>
</comment>
<evidence type="ECO:0000256" key="3">
    <source>
        <dbReference type="ARBA" id="ARBA00023134"/>
    </source>
</evidence>
<feature type="compositionally biased region" description="Basic and acidic residues" evidence="5">
    <location>
        <begin position="66"/>
        <end position="92"/>
    </location>
</feature>